<keyword evidence="2" id="KW-1185">Reference proteome</keyword>
<accession>A0A917J3Q9</accession>
<name>A0A917J3Q9_9BACT</name>
<evidence type="ECO:0000313" key="2">
    <source>
        <dbReference type="Proteomes" id="UP000627292"/>
    </source>
</evidence>
<organism evidence="1 2">
    <name type="scientific">Filimonas zeae</name>
    <dbReference type="NCBI Taxonomy" id="1737353"/>
    <lineage>
        <taxon>Bacteria</taxon>
        <taxon>Pseudomonadati</taxon>
        <taxon>Bacteroidota</taxon>
        <taxon>Chitinophagia</taxon>
        <taxon>Chitinophagales</taxon>
        <taxon>Chitinophagaceae</taxon>
        <taxon>Filimonas</taxon>
    </lineage>
</organism>
<comment type="caution">
    <text evidence="1">The sequence shown here is derived from an EMBL/GenBank/DDBJ whole genome shotgun (WGS) entry which is preliminary data.</text>
</comment>
<dbReference type="EMBL" id="BMIB01000004">
    <property type="protein sequence ID" value="GGH74828.1"/>
    <property type="molecule type" value="Genomic_DNA"/>
</dbReference>
<sequence>MEWPERSCFDAPNNTLIIYQHDSCYYFHANSQCTPVVSGETTGFLSGFFTYSTLKKVDTTYTYETYPPYDKRINVANKAQILKLSMHPQSDTANVLSGFTKESQLTVLFAYKHIYAYWGYNIESGRIYTYHALAELLKKKRSDKQFSVIFKPCEETHQKISQDMLDMIAISNTENYALIEITKAEAQYFIWLITSKQFSLSPPSSKFNKQSTFTSVAHNYLLLQFV</sequence>
<dbReference type="AlphaFoldDB" id="A0A917J3Q9"/>
<dbReference type="Proteomes" id="UP000627292">
    <property type="component" value="Unassembled WGS sequence"/>
</dbReference>
<gene>
    <name evidence="1" type="ORF">GCM10011379_37800</name>
</gene>
<dbReference type="RefSeq" id="WP_188955248.1">
    <property type="nucleotide sequence ID" value="NZ_BMIB01000004.1"/>
</dbReference>
<protein>
    <submittedName>
        <fullName evidence="1">Uncharacterized protein</fullName>
    </submittedName>
</protein>
<evidence type="ECO:0000313" key="1">
    <source>
        <dbReference type="EMBL" id="GGH74828.1"/>
    </source>
</evidence>
<reference evidence="1" key="2">
    <citation type="submission" date="2020-09" db="EMBL/GenBank/DDBJ databases">
        <authorList>
            <person name="Sun Q."/>
            <person name="Zhou Y."/>
        </authorList>
    </citation>
    <scope>NUCLEOTIDE SEQUENCE</scope>
    <source>
        <strain evidence="1">CGMCC 1.15290</strain>
    </source>
</reference>
<proteinExistence type="predicted"/>
<reference evidence="1" key="1">
    <citation type="journal article" date="2014" name="Int. J. Syst. Evol. Microbiol.">
        <title>Complete genome sequence of Corynebacterium casei LMG S-19264T (=DSM 44701T), isolated from a smear-ripened cheese.</title>
        <authorList>
            <consortium name="US DOE Joint Genome Institute (JGI-PGF)"/>
            <person name="Walter F."/>
            <person name="Albersmeier A."/>
            <person name="Kalinowski J."/>
            <person name="Ruckert C."/>
        </authorList>
    </citation>
    <scope>NUCLEOTIDE SEQUENCE</scope>
    <source>
        <strain evidence="1">CGMCC 1.15290</strain>
    </source>
</reference>